<gene>
    <name evidence="2" type="ORF">CLHOM_01990</name>
</gene>
<dbReference type="PATRIC" id="fig|1121318.3.peg.199"/>
<dbReference type="AlphaFoldDB" id="A0A0L6ZFD9"/>
<sequence>MVVYIYDGSFEGLLTSIYDAYYSKEKPEEIIKNEEYVPSLISNPICISNDNIKASKVSKAIQEKISLTSLKYIYYAYLSDAKGNGTLIYHYVKLGFKLGKNLDLHLTENSVLKIHQLVKKVTFEYHRFLGFVRFKKIKNRFLYAPIEPDHNILSLITEHFIQRLSNEYFIIHDLKRNIAAIYNKNQWVIYNLTKEESENLIQCQEEIFYEGLWKDYFEAIAINDRLNPKLQKKMMPKRYWKHLTEIR</sequence>
<dbReference type="EMBL" id="LHUR01000005">
    <property type="protein sequence ID" value="KOA21528.1"/>
    <property type="molecule type" value="Genomic_DNA"/>
</dbReference>
<name>A0A0L6ZFD9_9CLOT</name>
<keyword evidence="3" id="KW-1185">Reference proteome</keyword>
<accession>A0A0L6ZFD9</accession>
<dbReference type="STRING" id="36844.SAMN04488501_10521"/>
<evidence type="ECO:0000313" key="2">
    <source>
        <dbReference type="EMBL" id="KOA21528.1"/>
    </source>
</evidence>
<dbReference type="InterPro" id="IPR023875">
    <property type="entry name" value="DNA_repair_put"/>
</dbReference>
<feature type="domain" description="DUF4130" evidence="1">
    <location>
        <begin position="84"/>
        <end position="245"/>
    </location>
</feature>
<proteinExistence type="predicted"/>
<dbReference type="RefSeq" id="WP_052219798.1">
    <property type="nucleotide sequence ID" value="NZ_LHUR01000005.1"/>
</dbReference>
<reference evidence="3" key="1">
    <citation type="submission" date="2015-08" db="EMBL/GenBank/DDBJ databases">
        <title>Genome sequence of the strict anaerobe Clostridium homopropionicum LuHBu1 (DSM 5847T).</title>
        <authorList>
            <person name="Poehlein A."/>
            <person name="Beck M."/>
            <person name="Schiel-Bengelsdorf B."/>
            <person name="Bengelsdorf F.R."/>
            <person name="Daniel R."/>
            <person name="Duerre P."/>
        </authorList>
    </citation>
    <scope>NUCLEOTIDE SEQUENCE [LARGE SCALE GENOMIC DNA]</scope>
    <source>
        <strain evidence="3">DSM 5847</strain>
    </source>
</reference>
<dbReference type="NCBIfam" id="TIGR03915">
    <property type="entry name" value="SAM_7_link_chp"/>
    <property type="match status" value="1"/>
</dbReference>
<evidence type="ECO:0000259" key="1">
    <source>
        <dbReference type="Pfam" id="PF13566"/>
    </source>
</evidence>
<dbReference type="InterPro" id="IPR025404">
    <property type="entry name" value="DUF4130"/>
</dbReference>
<protein>
    <recommendedName>
        <fullName evidence="1">DUF4130 domain-containing protein</fullName>
    </recommendedName>
</protein>
<dbReference type="Pfam" id="PF13566">
    <property type="entry name" value="DUF4130"/>
    <property type="match status" value="1"/>
</dbReference>
<organism evidence="2 3">
    <name type="scientific">Clostridium homopropionicum DSM 5847</name>
    <dbReference type="NCBI Taxonomy" id="1121318"/>
    <lineage>
        <taxon>Bacteria</taxon>
        <taxon>Bacillati</taxon>
        <taxon>Bacillota</taxon>
        <taxon>Clostridia</taxon>
        <taxon>Eubacteriales</taxon>
        <taxon>Clostridiaceae</taxon>
        <taxon>Clostridium</taxon>
    </lineage>
</organism>
<dbReference type="Proteomes" id="UP000037043">
    <property type="component" value="Unassembled WGS sequence"/>
</dbReference>
<comment type="caution">
    <text evidence="2">The sequence shown here is derived from an EMBL/GenBank/DDBJ whole genome shotgun (WGS) entry which is preliminary data.</text>
</comment>
<evidence type="ECO:0000313" key="3">
    <source>
        <dbReference type="Proteomes" id="UP000037043"/>
    </source>
</evidence>